<dbReference type="AlphaFoldDB" id="A0A420W182"/>
<sequence>MDRKFLQNQYNGQLRIIRKIIKSWNLIPGAPLDELNALAHKLLKHLSEGAHIIKIREIIASGLVSRYGFSNHEIDTESFTNEIMDWWYD</sequence>
<reference evidence="1 2" key="1">
    <citation type="submission" date="2018-10" db="EMBL/GenBank/DDBJ databases">
        <title>Sphingobacterium sp. M05W1-28.</title>
        <authorList>
            <person name="Cai H."/>
        </authorList>
    </citation>
    <scope>NUCLEOTIDE SEQUENCE [LARGE SCALE GENOMIC DNA]</scope>
    <source>
        <strain evidence="1 2">M05W1-28</strain>
    </source>
</reference>
<protein>
    <submittedName>
        <fullName evidence="1">Uncharacterized protein</fullName>
    </submittedName>
</protein>
<gene>
    <name evidence="1" type="ORF">D7322_05785</name>
</gene>
<name>A0A420W182_9SPHI</name>
<evidence type="ECO:0000313" key="2">
    <source>
        <dbReference type="Proteomes" id="UP000282423"/>
    </source>
</evidence>
<organism evidence="1 2">
    <name type="scientific">Sphingobacterium puteale</name>
    <dbReference type="NCBI Taxonomy" id="2420510"/>
    <lineage>
        <taxon>Bacteria</taxon>
        <taxon>Pseudomonadati</taxon>
        <taxon>Bacteroidota</taxon>
        <taxon>Sphingobacteriia</taxon>
        <taxon>Sphingobacteriales</taxon>
        <taxon>Sphingobacteriaceae</taxon>
        <taxon>Sphingobacterium</taxon>
    </lineage>
</organism>
<dbReference type="EMBL" id="RBWS01000005">
    <property type="protein sequence ID" value="RKO72314.1"/>
    <property type="molecule type" value="Genomic_DNA"/>
</dbReference>
<proteinExistence type="predicted"/>
<accession>A0A420W182</accession>
<dbReference type="Proteomes" id="UP000282423">
    <property type="component" value="Unassembled WGS sequence"/>
</dbReference>
<evidence type="ECO:0000313" key="1">
    <source>
        <dbReference type="EMBL" id="RKO72314.1"/>
    </source>
</evidence>
<comment type="caution">
    <text evidence="1">The sequence shown here is derived from an EMBL/GenBank/DDBJ whole genome shotgun (WGS) entry which is preliminary data.</text>
</comment>
<dbReference type="RefSeq" id="WP_121122189.1">
    <property type="nucleotide sequence ID" value="NZ_RBWS01000005.1"/>
</dbReference>
<keyword evidence="2" id="KW-1185">Reference proteome</keyword>
<dbReference type="OrthoDB" id="713755at2"/>